<gene>
    <name evidence="1" type="ORF">BDW59DRAFT_149733</name>
</gene>
<sequence length="278" mass="33218">MRGFGDHRVCISGSYFAFMFMLKMYLQASLYSPRGVRGSEYDRAQDSRKRIHETCKGHLQWTSRVIPRDALSSNLWVNAPVISDTSLPHGFPFNTPYHILKATEYLKVFKEPQELIFVCRWLPRLIKVWVEHLRHTKNRLSPTWEYLQNLLDIPVYRLSYHAWIWRTPDDIEELIRRVQEVKREIQEEGRRSPQPNRMMLEATQSLSTRTLEEFLRELEPLFPSRGMRRSPSAQALDFTIEDIRRQNIRRFCLENDVLKKRMLSVTRSARETRFLFQS</sequence>
<dbReference type="EMBL" id="JBFXLS010000060">
    <property type="protein sequence ID" value="KAL2822170.1"/>
    <property type="molecule type" value="Genomic_DNA"/>
</dbReference>
<protein>
    <submittedName>
        <fullName evidence="1">Uncharacterized protein</fullName>
    </submittedName>
</protein>
<evidence type="ECO:0000313" key="1">
    <source>
        <dbReference type="EMBL" id="KAL2822170.1"/>
    </source>
</evidence>
<proteinExistence type="predicted"/>
<evidence type="ECO:0000313" key="2">
    <source>
        <dbReference type="Proteomes" id="UP001610335"/>
    </source>
</evidence>
<organism evidence="1 2">
    <name type="scientific">Aspergillus cavernicola</name>
    <dbReference type="NCBI Taxonomy" id="176166"/>
    <lineage>
        <taxon>Eukaryota</taxon>
        <taxon>Fungi</taxon>
        <taxon>Dikarya</taxon>
        <taxon>Ascomycota</taxon>
        <taxon>Pezizomycotina</taxon>
        <taxon>Eurotiomycetes</taxon>
        <taxon>Eurotiomycetidae</taxon>
        <taxon>Eurotiales</taxon>
        <taxon>Aspergillaceae</taxon>
        <taxon>Aspergillus</taxon>
        <taxon>Aspergillus subgen. Nidulantes</taxon>
    </lineage>
</organism>
<accession>A0ABR4I368</accession>
<comment type="caution">
    <text evidence="1">The sequence shown here is derived from an EMBL/GenBank/DDBJ whole genome shotgun (WGS) entry which is preliminary data.</text>
</comment>
<keyword evidence="2" id="KW-1185">Reference proteome</keyword>
<dbReference type="Proteomes" id="UP001610335">
    <property type="component" value="Unassembled WGS sequence"/>
</dbReference>
<name>A0ABR4I368_9EURO</name>
<reference evidence="1 2" key="1">
    <citation type="submission" date="2024-07" db="EMBL/GenBank/DDBJ databases">
        <title>Section-level genome sequencing and comparative genomics of Aspergillus sections Usti and Cavernicolus.</title>
        <authorList>
            <consortium name="Lawrence Berkeley National Laboratory"/>
            <person name="Nybo J.L."/>
            <person name="Vesth T.C."/>
            <person name="Theobald S."/>
            <person name="Frisvad J.C."/>
            <person name="Larsen T.O."/>
            <person name="Kjaerboelling I."/>
            <person name="Rothschild-Mancinelli K."/>
            <person name="Lyhne E.K."/>
            <person name="Kogle M.E."/>
            <person name="Barry K."/>
            <person name="Clum A."/>
            <person name="Na H."/>
            <person name="Ledsgaard L."/>
            <person name="Lin J."/>
            <person name="Lipzen A."/>
            <person name="Kuo A."/>
            <person name="Riley R."/>
            <person name="Mondo S."/>
            <person name="LaButti K."/>
            <person name="Haridas S."/>
            <person name="Pangalinan J."/>
            <person name="Salamov A.A."/>
            <person name="Simmons B.A."/>
            <person name="Magnuson J.K."/>
            <person name="Chen J."/>
            <person name="Drula E."/>
            <person name="Henrissat B."/>
            <person name="Wiebenga A."/>
            <person name="Lubbers R.J."/>
            <person name="Gomes A.C."/>
            <person name="Makela M.R."/>
            <person name="Stajich J."/>
            <person name="Grigoriev I.V."/>
            <person name="Mortensen U.H."/>
            <person name="De vries R.P."/>
            <person name="Baker S.E."/>
            <person name="Andersen M.R."/>
        </authorList>
    </citation>
    <scope>NUCLEOTIDE SEQUENCE [LARGE SCALE GENOMIC DNA]</scope>
    <source>
        <strain evidence="1 2">CBS 600.67</strain>
    </source>
</reference>